<protein>
    <recommendedName>
        <fullName evidence="1">DUF4172 domain-containing protein</fullName>
    </recommendedName>
</protein>
<name>A0A2S5CIW8_9GAMM</name>
<gene>
    <name evidence="2" type="ORF">AADEFJLK_03224</name>
</gene>
<comment type="caution">
    <text evidence="2">The sequence shown here is derived from an EMBL/GenBank/DDBJ whole genome shotgun (WGS) entry which is preliminary data.</text>
</comment>
<evidence type="ECO:0000259" key="1">
    <source>
        <dbReference type="Pfam" id="PF13776"/>
    </source>
</evidence>
<dbReference type="Proteomes" id="UP000237423">
    <property type="component" value="Unassembled WGS sequence"/>
</dbReference>
<accession>A0A2S5CIW8</accession>
<dbReference type="Pfam" id="PF13776">
    <property type="entry name" value="DUF4172"/>
    <property type="match status" value="1"/>
</dbReference>
<dbReference type="InterPro" id="IPR025230">
    <property type="entry name" value="DUF4172"/>
</dbReference>
<feature type="domain" description="DUF4172" evidence="1">
    <location>
        <begin position="3"/>
        <end position="58"/>
    </location>
</feature>
<dbReference type="EMBL" id="PGFZ01000008">
    <property type="protein sequence ID" value="POZ50758.1"/>
    <property type="molecule type" value="Genomic_DNA"/>
</dbReference>
<evidence type="ECO:0000313" key="3">
    <source>
        <dbReference type="Proteomes" id="UP000237423"/>
    </source>
</evidence>
<dbReference type="RefSeq" id="WP_103974952.1">
    <property type="nucleotide sequence ID" value="NZ_PGFZ01000008.1"/>
</dbReference>
<reference evidence="2 3" key="1">
    <citation type="submission" date="2017-11" db="EMBL/GenBank/DDBJ databases">
        <title>Draft Genome Sequence of Methylobacter psychrotolerans Sph1T, an Obligate Methanotroph from Low-Temperature Environments.</title>
        <authorList>
            <person name="Oshkin I.Y."/>
            <person name="Miroshnikov K."/>
            <person name="Belova S.E."/>
            <person name="Korzhenkov A."/>
            <person name="Toshchakov S.V."/>
            <person name="Dedysh S.N."/>
        </authorList>
    </citation>
    <scope>NUCLEOTIDE SEQUENCE [LARGE SCALE GENOMIC DNA]</scope>
    <source>
        <strain evidence="2 3">Sph1</strain>
    </source>
</reference>
<evidence type="ECO:0000313" key="2">
    <source>
        <dbReference type="EMBL" id="POZ50758.1"/>
    </source>
</evidence>
<organism evidence="2 3">
    <name type="scientific">Methylovulum psychrotolerans</name>
    <dbReference type="NCBI Taxonomy" id="1704499"/>
    <lineage>
        <taxon>Bacteria</taxon>
        <taxon>Pseudomonadati</taxon>
        <taxon>Pseudomonadota</taxon>
        <taxon>Gammaproteobacteria</taxon>
        <taxon>Methylococcales</taxon>
        <taxon>Methylococcaceae</taxon>
        <taxon>Methylovulum</taxon>
    </lineage>
</organism>
<proteinExistence type="predicted"/>
<dbReference type="AlphaFoldDB" id="A0A2S5CIW8"/>
<sequence>MKWNWQQADWPHFSNAPAKTHASGQRLLLDAGLLFGACKHLGNEAKRQLTVELISNKAL</sequence>